<feature type="signal peptide" evidence="4">
    <location>
        <begin position="1"/>
        <end position="33"/>
    </location>
</feature>
<accession>A0ABR9MVU7</accession>
<name>A0ABR9MVU7_9MICO</name>
<dbReference type="InterPro" id="IPR009003">
    <property type="entry name" value="Peptidase_S1_PA"/>
</dbReference>
<comment type="caution">
    <text evidence="6">The sequence shown here is derived from an EMBL/GenBank/DDBJ whole genome shotgun (WGS) entry which is preliminary data.</text>
</comment>
<sequence length="284" mass="30028">MNHRFRARAFVVLLVPALAVVMLLSLGAVQAQAIVGGKDATTRHYPWMVFLGRVGDTTTPSGHFCGGTLVAPTMVVTAAHCVDDLEPEQFQVIGGRTDLRGEEGIVRGVVRVWNAPPVPPPAAEPGDPAFLGGGDLSVLTLDRPMPYRTLRIIDPDDGWRYAPGRHATILGWGIYEEDGLLGPSPVLQKGRIPMRGHAACNEAARAHPVMPFQLDPRFYVCGGRPDGGPAACGGDSGGPLVIDGRLAGVFGPILSRGGTVCEDAYSGYTKVDVYADLIGAELGR</sequence>
<protein>
    <submittedName>
        <fullName evidence="6">Serine protease</fullName>
    </submittedName>
</protein>
<keyword evidence="3" id="KW-0378">Hydrolase</keyword>
<evidence type="ECO:0000256" key="1">
    <source>
        <dbReference type="ARBA" id="ARBA00007664"/>
    </source>
</evidence>
<organism evidence="6 7">
    <name type="scientific">Myceligenerans pegani</name>
    <dbReference type="NCBI Taxonomy" id="2776917"/>
    <lineage>
        <taxon>Bacteria</taxon>
        <taxon>Bacillati</taxon>
        <taxon>Actinomycetota</taxon>
        <taxon>Actinomycetes</taxon>
        <taxon>Micrococcales</taxon>
        <taxon>Promicromonosporaceae</taxon>
        <taxon>Myceligenerans</taxon>
    </lineage>
</organism>
<dbReference type="GO" id="GO:0006508">
    <property type="term" value="P:proteolysis"/>
    <property type="evidence" value="ECO:0007669"/>
    <property type="project" value="UniProtKB-KW"/>
</dbReference>
<dbReference type="Proteomes" id="UP000625527">
    <property type="component" value="Unassembled WGS sequence"/>
</dbReference>
<reference evidence="6 7" key="1">
    <citation type="submission" date="2020-10" db="EMBL/GenBank/DDBJ databases">
        <title>Myceligenerans pegani sp. nov., an endophytic actinomycete isolated from Peganum harmala L. in Xinjiang, China.</title>
        <authorList>
            <person name="Xin L."/>
        </authorList>
    </citation>
    <scope>NUCLEOTIDE SEQUENCE [LARGE SCALE GENOMIC DNA]</scope>
    <source>
        <strain evidence="6 7">TRM65318</strain>
    </source>
</reference>
<dbReference type="Pfam" id="PF00089">
    <property type="entry name" value="Trypsin"/>
    <property type="match status" value="1"/>
</dbReference>
<gene>
    <name evidence="6" type="ORF">IHE71_07270</name>
</gene>
<keyword evidence="4" id="KW-0732">Signal</keyword>
<dbReference type="PANTHER" id="PTHR24276:SF98">
    <property type="entry name" value="FI18310P1-RELATED"/>
    <property type="match status" value="1"/>
</dbReference>
<dbReference type="PROSITE" id="PS00135">
    <property type="entry name" value="TRYPSIN_SER"/>
    <property type="match status" value="1"/>
</dbReference>
<dbReference type="InterPro" id="IPR050430">
    <property type="entry name" value="Peptidase_S1"/>
</dbReference>
<dbReference type="Gene3D" id="2.40.10.10">
    <property type="entry name" value="Trypsin-like serine proteases"/>
    <property type="match status" value="1"/>
</dbReference>
<dbReference type="InterPro" id="IPR001254">
    <property type="entry name" value="Trypsin_dom"/>
</dbReference>
<comment type="similarity">
    <text evidence="1">Belongs to the peptidase S1 family.</text>
</comment>
<dbReference type="CDD" id="cd00190">
    <property type="entry name" value="Tryp_SPc"/>
    <property type="match status" value="1"/>
</dbReference>
<dbReference type="PROSITE" id="PS50240">
    <property type="entry name" value="TRYPSIN_DOM"/>
    <property type="match status" value="1"/>
</dbReference>
<dbReference type="SUPFAM" id="SSF50494">
    <property type="entry name" value="Trypsin-like serine proteases"/>
    <property type="match status" value="1"/>
</dbReference>
<dbReference type="PROSITE" id="PS00134">
    <property type="entry name" value="TRYPSIN_HIS"/>
    <property type="match status" value="1"/>
</dbReference>
<dbReference type="PRINTS" id="PR00722">
    <property type="entry name" value="CHYMOTRYPSIN"/>
</dbReference>
<keyword evidence="3" id="KW-0720">Serine protease</keyword>
<dbReference type="InterPro" id="IPR043504">
    <property type="entry name" value="Peptidase_S1_PA_chymotrypsin"/>
</dbReference>
<keyword evidence="7" id="KW-1185">Reference proteome</keyword>
<dbReference type="EMBL" id="JADAQT010000065">
    <property type="protein sequence ID" value="MBE1875504.1"/>
    <property type="molecule type" value="Genomic_DNA"/>
</dbReference>
<evidence type="ECO:0000256" key="4">
    <source>
        <dbReference type="SAM" id="SignalP"/>
    </source>
</evidence>
<dbReference type="InterPro" id="IPR001314">
    <property type="entry name" value="Peptidase_S1A"/>
</dbReference>
<evidence type="ECO:0000256" key="3">
    <source>
        <dbReference type="RuleBase" id="RU363034"/>
    </source>
</evidence>
<proteinExistence type="inferred from homology"/>
<evidence type="ECO:0000313" key="6">
    <source>
        <dbReference type="EMBL" id="MBE1875504.1"/>
    </source>
</evidence>
<dbReference type="SMART" id="SM00020">
    <property type="entry name" value="Tryp_SPc"/>
    <property type="match status" value="1"/>
</dbReference>
<dbReference type="RefSeq" id="WP_192862075.1">
    <property type="nucleotide sequence ID" value="NZ_JADAQT010000065.1"/>
</dbReference>
<evidence type="ECO:0000256" key="2">
    <source>
        <dbReference type="ARBA" id="ARBA00023157"/>
    </source>
</evidence>
<dbReference type="GO" id="GO:0008233">
    <property type="term" value="F:peptidase activity"/>
    <property type="evidence" value="ECO:0007669"/>
    <property type="project" value="UniProtKB-KW"/>
</dbReference>
<dbReference type="InterPro" id="IPR033116">
    <property type="entry name" value="TRYPSIN_SER"/>
</dbReference>
<evidence type="ECO:0000259" key="5">
    <source>
        <dbReference type="PROSITE" id="PS50240"/>
    </source>
</evidence>
<keyword evidence="3 6" id="KW-0645">Protease</keyword>
<feature type="chain" id="PRO_5047249596" evidence="4">
    <location>
        <begin position="34"/>
        <end position="284"/>
    </location>
</feature>
<keyword evidence="2" id="KW-1015">Disulfide bond</keyword>
<evidence type="ECO:0000313" key="7">
    <source>
        <dbReference type="Proteomes" id="UP000625527"/>
    </source>
</evidence>
<dbReference type="InterPro" id="IPR018114">
    <property type="entry name" value="TRYPSIN_HIS"/>
</dbReference>
<dbReference type="PANTHER" id="PTHR24276">
    <property type="entry name" value="POLYSERASE-RELATED"/>
    <property type="match status" value="1"/>
</dbReference>
<feature type="domain" description="Peptidase S1" evidence="5">
    <location>
        <begin position="34"/>
        <end position="283"/>
    </location>
</feature>